<feature type="compositionally biased region" description="Low complexity" evidence="6">
    <location>
        <begin position="231"/>
        <end position="245"/>
    </location>
</feature>
<dbReference type="SMART" id="SM00285">
    <property type="entry name" value="PBD"/>
    <property type="match status" value="1"/>
</dbReference>
<dbReference type="GO" id="GO:0004674">
    <property type="term" value="F:protein serine/threonine kinase activity"/>
    <property type="evidence" value="ECO:0007669"/>
    <property type="project" value="UniProtKB-EC"/>
</dbReference>
<dbReference type="Gene3D" id="1.10.510.10">
    <property type="entry name" value="Transferase(Phosphotransferase) domain 1"/>
    <property type="match status" value="1"/>
</dbReference>
<feature type="compositionally biased region" description="Polar residues" evidence="6">
    <location>
        <begin position="369"/>
        <end position="403"/>
    </location>
</feature>
<feature type="compositionally biased region" description="Low complexity" evidence="6">
    <location>
        <begin position="283"/>
        <end position="303"/>
    </location>
</feature>
<proteinExistence type="inferred from homology"/>
<feature type="region of interest" description="Disordered" evidence="6">
    <location>
        <begin position="827"/>
        <end position="847"/>
    </location>
</feature>
<keyword evidence="2" id="KW-0547">Nucleotide-binding</keyword>
<dbReference type="PANTHER" id="PTHR45832">
    <property type="entry name" value="SERINE/THREONINE-PROTEIN KINASE SAMKA-RELATED-RELATED"/>
    <property type="match status" value="1"/>
</dbReference>
<evidence type="ECO:0000256" key="4">
    <source>
        <dbReference type="ARBA" id="ARBA00047899"/>
    </source>
</evidence>
<reference evidence="9" key="1">
    <citation type="submission" date="2020-11" db="EMBL/GenBank/DDBJ databases">
        <authorList>
            <consortium name="DOE Joint Genome Institute"/>
            <person name="Ahrendt S."/>
            <person name="Riley R."/>
            <person name="Andreopoulos W."/>
            <person name="Labutti K."/>
            <person name="Pangilinan J."/>
            <person name="Ruiz-Duenas F.J."/>
            <person name="Barrasa J.M."/>
            <person name="Sanchez-Garcia M."/>
            <person name="Camarero S."/>
            <person name="Miyauchi S."/>
            <person name="Serrano A."/>
            <person name="Linde D."/>
            <person name="Babiker R."/>
            <person name="Drula E."/>
            <person name="Ayuso-Fernandez I."/>
            <person name="Pacheco R."/>
            <person name="Padilla G."/>
            <person name="Ferreira P."/>
            <person name="Barriuso J."/>
            <person name="Kellner H."/>
            <person name="Castanera R."/>
            <person name="Alfaro M."/>
            <person name="Ramirez L."/>
            <person name="Pisabarro A.G."/>
            <person name="Kuo A."/>
            <person name="Tritt A."/>
            <person name="Lipzen A."/>
            <person name="He G."/>
            <person name="Yan M."/>
            <person name="Ng V."/>
            <person name="Cullen D."/>
            <person name="Martin F."/>
            <person name="Rosso M.-N."/>
            <person name="Henrissat B."/>
            <person name="Hibbett D."/>
            <person name="Martinez A.T."/>
            <person name="Grigoriev I.V."/>
        </authorList>
    </citation>
    <scope>NUCLEOTIDE SEQUENCE</scope>
    <source>
        <strain evidence="9">CBS 247.69</strain>
    </source>
</reference>
<dbReference type="SMART" id="SM00219">
    <property type="entry name" value="TyrKc"/>
    <property type="match status" value="1"/>
</dbReference>
<dbReference type="PANTHER" id="PTHR45832:SF22">
    <property type="entry name" value="SERINE_THREONINE-PROTEIN KINASE SAMKA-RELATED"/>
    <property type="match status" value="1"/>
</dbReference>
<dbReference type="AlphaFoldDB" id="A0A9P6CNI5"/>
<comment type="catalytic activity">
    <reaction evidence="4">
        <text>L-threonyl-[protein] + ATP = O-phospho-L-threonyl-[protein] + ADP + H(+)</text>
        <dbReference type="Rhea" id="RHEA:46608"/>
        <dbReference type="Rhea" id="RHEA-COMP:11060"/>
        <dbReference type="Rhea" id="RHEA-COMP:11605"/>
        <dbReference type="ChEBI" id="CHEBI:15378"/>
        <dbReference type="ChEBI" id="CHEBI:30013"/>
        <dbReference type="ChEBI" id="CHEBI:30616"/>
        <dbReference type="ChEBI" id="CHEBI:61977"/>
        <dbReference type="ChEBI" id="CHEBI:456216"/>
        <dbReference type="EC" id="2.7.11.1"/>
    </reaction>
</comment>
<feature type="compositionally biased region" description="Low complexity" evidence="6">
    <location>
        <begin position="777"/>
        <end position="788"/>
    </location>
</feature>
<dbReference type="InterPro" id="IPR020635">
    <property type="entry name" value="Tyr_kinase_cat_dom"/>
</dbReference>
<feature type="region of interest" description="Disordered" evidence="6">
    <location>
        <begin position="643"/>
        <end position="681"/>
    </location>
</feature>
<feature type="compositionally biased region" description="Polar residues" evidence="6">
    <location>
        <begin position="126"/>
        <end position="135"/>
    </location>
</feature>
<feature type="region of interest" description="Disordered" evidence="6">
    <location>
        <begin position="711"/>
        <end position="798"/>
    </location>
</feature>
<dbReference type="Pfam" id="PF00069">
    <property type="entry name" value="Pkinase"/>
    <property type="match status" value="1"/>
</dbReference>
<accession>A0A9P6CNI5</accession>
<evidence type="ECO:0000259" key="7">
    <source>
        <dbReference type="PROSITE" id="PS50011"/>
    </source>
</evidence>
<feature type="region of interest" description="Disordered" evidence="6">
    <location>
        <begin position="25"/>
        <end position="141"/>
    </location>
</feature>
<feature type="compositionally biased region" description="Basic and acidic residues" evidence="6">
    <location>
        <begin position="648"/>
        <end position="669"/>
    </location>
</feature>
<dbReference type="InterPro" id="IPR051931">
    <property type="entry name" value="PAK3-like"/>
</dbReference>
<organism evidence="9 10">
    <name type="scientific">Collybia nuda</name>
    <dbReference type="NCBI Taxonomy" id="64659"/>
    <lineage>
        <taxon>Eukaryota</taxon>
        <taxon>Fungi</taxon>
        <taxon>Dikarya</taxon>
        <taxon>Basidiomycota</taxon>
        <taxon>Agaricomycotina</taxon>
        <taxon>Agaricomycetes</taxon>
        <taxon>Agaricomycetidae</taxon>
        <taxon>Agaricales</taxon>
        <taxon>Tricholomatineae</taxon>
        <taxon>Clitocybaceae</taxon>
        <taxon>Collybia</taxon>
    </lineage>
</organism>
<dbReference type="EMBL" id="MU150233">
    <property type="protein sequence ID" value="KAF9468310.1"/>
    <property type="molecule type" value="Genomic_DNA"/>
</dbReference>
<dbReference type="OrthoDB" id="248923at2759"/>
<feature type="domain" description="CRIB" evidence="8">
    <location>
        <begin position="139"/>
        <end position="152"/>
    </location>
</feature>
<feature type="compositionally biased region" description="Acidic residues" evidence="6">
    <location>
        <begin position="552"/>
        <end position="561"/>
    </location>
</feature>
<evidence type="ECO:0000256" key="3">
    <source>
        <dbReference type="ARBA" id="ARBA00022840"/>
    </source>
</evidence>
<evidence type="ECO:0000313" key="10">
    <source>
        <dbReference type="Proteomes" id="UP000807353"/>
    </source>
</evidence>
<protein>
    <submittedName>
        <fullName evidence="9">Uncharacterized protein</fullName>
    </submittedName>
</protein>
<feature type="compositionally biased region" description="Acidic residues" evidence="6">
    <location>
        <begin position="827"/>
        <end position="838"/>
    </location>
</feature>
<dbReference type="Gene3D" id="3.90.810.10">
    <property type="entry name" value="CRIB domain"/>
    <property type="match status" value="1"/>
</dbReference>
<dbReference type="InterPro" id="IPR011009">
    <property type="entry name" value="Kinase-like_dom_sf"/>
</dbReference>
<dbReference type="InterPro" id="IPR036936">
    <property type="entry name" value="CRIB_dom_sf"/>
</dbReference>
<dbReference type="GO" id="GO:0004713">
    <property type="term" value="F:protein tyrosine kinase activity"/>
    <property type="evidence" value="ECO:0007669"/>
    <property type="project" value="InterPro"/>
</dbReference>
<gene>
    <name evidence="9" type="ORF">BDZ94DRAFT_1246477</name>
</gene>
<evidence type="ECO:0000259" key="8">
    <source>
        <dbReference type="PROSITE" id="PS50108"/>
    </source>
</evidence>
<keyword evidence="10" id="KW-1185">Reference proteome</keyword>
<feature type="compositionally biased region" description="Low complexity" evidence="6">
    <location>
        <begin position="719"/>
        <end position="764"/>
    </location>
</feature>
<dbReference type="PROSITE" id="PS50108">
    <property type="entry name" value="CRIB"/>
    <property type="match status" value="1"/>
</dbReference>
<feature type="region of interest" description="Disordered" evidence="6">
    <location>
        <begin position="502"/>
        <end position="589"/>
    </location>
</feature>
<dbReference type="SUPFAM" id="SSF56112">
    <property type="entry name" value="Protein kinase-like (PK-like)"/>
    <property type="match status" value="1"/>
</dbReference>
<evidence type="ECO:0000256" key="1">
    <source>
        <dbReference type="ARBA" id="ARBA00008874"/>
    </source>
</evidence>
<evidence type="ECO:0000256" key="2">
    <source>
        <dbReference type="ARBA" id="ARBA00022741"/>
    </source>
</evidence>
<evidence type="ECO:0000256" key="6">
    <source>
        <dbReference type="SAM" id="MobiDB-lite"/>
    </source>
</evidence>
<feature type="region of interest" description="Disordered" evidence="6">
    <location>
        <begin position="182"/>
        <end position="459"/>
    </location>
</feature>
<evidence type="ECO:0000313" key="9">
    <source>
        <dbReference type="EMBL" id="KAF9468310.1"/>
    </source>
</evidence>
<dbReference type="GO" id="GO:0005524">
    <property type="term" value="F:ATP binding"/>
    <property type="evidence" value="ECO:0007669"/>
    <property type="project" value="UniProtKB-KW"/>
</dbReference>
<dbReference type="PROSITE" id="PS50011">
    <property type="entry name" value="PROTEIN_KINASE_DOM"/>
    <property type="match status" value="1"/>
</dbReference>
<sequence length="1211" mass="131287">MANSSASSINYPKSSRFSTLNVFKFSKSKPPSDQPPPLPPKDTYYLQNRSLVSLLPDTRSMPPHSPLSPNSQYSRRPDMNQSSMSLVSSATSARSFSPADPPSGESRKKKGKASSFFRFGKRGPRSPQTAGSSPSDDGISLPWNFQHNIHVDEGYTGLPPSWTMSLAQAGFTEEEIADIQNRRAAGTRSPGSQYLFTDRPASPTYVQNNAPPIIKNPTPRSTSLPRQFPDASLRSAPQRQQRSPQHSNITTLVTSPSNGSLRSNQTPRRQYSTDQSSTHQPTSSISMSHDSHHSSNSSISQDSTLRNIGETYSPPAAEPFQPSTPPRRMYHVANELPTIHSPPPSYSHYSSTPNGNGYPVDSKSGYKYDQSTSSANSTPRSNPTPQNTTPVSPSNIGRQGLNRSGSSDHSMEDDDSPPHSPSSSASTSPSKTTPRPRAGSHSKRLTALPPRLSLHKANDSTDLSTWGEALLSGMSTASANATPNTSTFAAAQDAKLMTSSQGKSVGLGSISTSSSLPLQASASTSRRQPPPTRPIPSLQNGRPKIELRSSFDSDEGEDDEIPSSAYAEPSTTARYDPSGAWEEESESITSASDIVSPIWSALKGVVSNEITREDEVYSAALNDASSPTIPFGPLDGLGATIKEGQGYSREDGHEGFLTADRERTNRDSSRSSTSTVTELTKHPAVVRNASVARRAGAYVIDKSKVANLQQTREVEVNGARGARPAAPRTSPPAVSSAHPPSPLSSNFGSEEGSASGSNSSSSLSQDHQTPTTDAGQDSPLLYYLDSSPSPDPSKVSFSPAAHHHMLVSTTDTFGGVHKEDQRMGGIDEDEEEMEEDESPISVPRPTIVVSGVSPNSPENGVTSSQTLNSPFSPYQRYRGWLSTVVAPLEDFIDEAIDPRKYYEDLLEIAEGESGSVYAATLIGNDVHKLKLPPLVKAKDINSLNKGEQVRIAIKSVAILPSGSPKLVDLQRELSLMRGLGHENILSMDSVYVDLVEDSLWIRMELMERSLADMVGLVDHGLMLHDRTIARFASDTLEALEYLQKHRIAHRDVRSDNLLLNGDGVLKLTDFSNAVQVTRESPMRSEPSGVLYWQAPEIRTPPYNALQVDVWSLGATVWEMAEAEPPFALTQQIGDRWPRLSRPETYSPSFHEFLHQCSEPAASRPSPSDLRKTPFIQNACGRLVIRQLLAQCMAIERLLQQGEEDSQGPISE</sequence>
<feature type="compositionally biased region" description="Low complexity" evidence="6">
    <location>
        <begin position="504"/>
        <end position="527"/>
    </location>
</feature>
<comment type="caution">
    <text evidence="9">The sequence shown here is derived from an EMBL/GenBank/DDBJ whole genome shotgun (WGS) entry which is preliminary data.</text>
</comment>
<dbReference type="InterPro" id="IPR000095">
    <property type="entry name" value="CRIB_dom"/>
</dbReference>
<dbReference type="Proteomes" id="UP000807353">
    <property type="component" value="Unassembled WGS sequence"/>
</dbReference>
<feature type="compositionally biased region" description="Polar residues" evidence="6">
    <location>
        <begin position="246"/>
        <end position="282"/>
    </location>
</feature>
<keyword evidence="3" id="KW-0067">ATP-binding</keyword>
<comment type="similarity">
    <text evidence="1">Belongs to the protein kinase superfamily. STE Ser/Thr protein kinase family. STE20 subfamily.</text>
</comment>
<feature type="domain" description="Protein kinase" evidence="7">
    <location>
        <begin position="902"/>
        <end position="1175"/>
    </location>
</feature>
<name>A0A9P6CNI5_9AGAR</name>
<feature type="compositionally biased region" description="Low complexity" evidence="6">
    <location>
        <begin position="82"/>
        <end position="98"/>
    </location>
</feature>
<evidence type="ECO:0000256" key="5">
    <source>
        <dbReference type="ARBA" id="ARBA00048679"/>
    </source>
</evidence>
<comment type="catalytic activity">
    <reaction evidence="5">
        <text>L-seryl-[protein] + ATP = O-phospho-L-seryl-[protein] + ADP + H(+)</text>
        <dbReference type="Rhea" id="RHEA:17989"/>
        <dbReference type="Rhea" id="RHEA-COMP:9863"/>
        <dbReference type="Rhea" id="RHEA-COMP:11604"/>
        <dbReference type="ChEBI" id="CHEBI:15378"/>
        <dbReference type="ChEBI" id="CHEBI:29999"/>
        <dbReference type="ChEBI" id="CHEBI:30616"/>
        <dbReference type="ChEBI" id="CHEBI:83421"/>
        <dbReference type="ChEBI" id="CHEBI:456216"/>
        <dbReference type="EC" id="2.7.11.1"/>
    </reaction>
</comment>
<feature type="compositionally biased region" description="Polar residues" evidence="6">
    <location>
        <begin position="765"/>
        <end position="775"/>
    </location>
</feature>
<feature type="compositionally biased region" description="Low complexity" evidence="6">
    <location>
        <begin position="421"/>
        <end position="430"/>
    </location>
</feature>
<dbReference type="InterPro" id="IPR000719">
    <property type="entry name" value="Prot_kinase_dom"/>
</dbReference>
<dbReference type="Pfam" id="PF00786">
    <property type="entry name" value="PBD"/>
    <property type="match status" value="1"/>
</dbReference>